<dbReference type="Proteomes" id="UP000241507">
    <property type="component" value="Chromosome"/>
</dbReference>
<protein>
    <submittedName>
        <fullName evidence="3">6-phosphogluconolactonase</fullName>
    </submittedName>
</protein>
<dbReference type="EMBL" id="CP028136">
    <property type="protein sequence ID" value="AVR46213.1"/>
    <property type="molecule type" value="Genomic_DNA"/>
</dbReference>
<dbReference type="PANTHER" id="PTHR30344:SF1">
    <property type="entry name" value="6-PHOSPHOGLUCONOLACTONASE"/>
    <property type="match status" value="1"/>
</dbReference>
<keyword evidence="2" id="KW-0313">Glucose metabolism</keyword>
<dbReference type="AlphaFoldDB" id="A0A2R3Z7G2"/>
<keyword evidence="4" id="KW-1185">Reference proteome</keyword>
<dbReference type="GO" id="GO:0005829">
    <property type="term" value="C:cytosol"/>
    <property type="evidence" value="ECO:0007669"/>
    <property type="project" value="TreeGrafter"/>
</dbReference>
<dbReference type="GO" id="GO:0017057">
    <property type="term" value="F:6-phosphogluconolactonase activity"/>
    <property type="evidence" value="ECO:0007669"/>
    <property type="project" value="TreeGrafter"/>
</dbReference>
<keyword evidence="2" id="KW-0119">Carbohydrate metabolism</keyword>
<proteinExistence type="inferred from homology"/>
<organism evidence="3 4">
    <name type="scientific">Christiangramia fulva</name>
    <dbReference type="NCBI Taxonomy" id="2126553"/>
    <lineage>
        <taxon>Bacteria</taxon>
        <taxon>Pseudomonadati</taxon>
        <taxon>Bacteroidota</taxon>
        <taxon>Flavobacteriia</taxon>
        <taxon>Flavobacteriales</taxon>
        <taxon>Flavobacteriaceae</taxon>
        <taxon>Christiangramia</taxon>
    </lineage>
</organism>
<accession>A0A2R3Z7G2</accession>
<dbReference type="PANTHER" id="PTHR30344">
    <property type="entry name" value="6-PHOSPHOGLUCONOLACTONASE-RELATED"/>
    <property type="match status" value="1"/>
</dbReference>
<sequence length="384" mass="42009">MKLTMKILCTLIVGTVVSNYSFSQAPSEKPVDSVNKMYVGTYTKKEGHVDGKAEGIYYVHQKVDSGNLKLVCTAASNIVNPSFVKAGKKGNFLFAVSELGPGEGENGWVYSYKIKEDGSLEELDKESSGAFAPCHLELDKSGKYLFVSNYVGGVVREFKIDNDGGLSLVQELNIENPQKSHAHSVTISGDNRNAYIADLGNDKIWIYDFDATTGTLKPSEQKFVELPKGAGPRHMVFTKNGSYAYSVNELNSSVSVFKVLKNGGLELIQNISSLPASYKGKNAPADIHLHPSGRFLYASNRFHDSIVIYAVNQDTGKLSVIDYVPIAGKTPRNFTISPYGKYLYAASQDTGNITIYTINENTGKLTPKSSVFEIKTPVCLEFVK</sequence>
<gene>
    <name evidence="3" type="ORF">C7S20_13620</name>
</gene>
<dbReference type="InterPro" id="IPR011048">
    <property type="entry name" value="Haem_d1_sf"/>
</dbReference>
<comment type="similarity">
    <text evidence="1">Belongs to the cycloisomerase 2 family.</text>
</comment>
<dbReference type="InterPro" id="IPR050282">
    <property type="entry name" value="Cycloisomerase_2"/>
</dbReference>
<evidence type="ECO:0000256" key="2">
    <source>
        <dbReference type="ARBA" id="ARBA00022526"/>
    </source>
</evidence>
<dbReference type="KEGG" id="grs:C7S20_13620"/>
<dbReference type="SUPFAM" id="SSF51004">
    <property type="entry name" value="C-terminal (heme d1) domain of cytochrome cd1-nitrite reductase"/>
    <property type="match status" value="1"/>
</dbReference>
<dbReference type="InterPro" id="IPR015943">
    <property type="entry name" value="WD40/YVTN_repeat-like_dom_sf"/>
</dbReference>
<name>A0A2R3Z7G2_9FLAO</name>
<evidence type="ECO:0000256" key="1">
    <source>
        <dbReference type="ARBA" id="ARBA00005564"/>
    </source>
</evidence>
<dbReference type="OrthoDB" id="9790815at2"/>
<dbReference type="InterPro" id="IPR019405">
    <property type="entry name" value="Lactonase_7-beta_prop"/>
</dbReference>
<dbReference type="Pfam" id="PF10282">
    <property type="entry name" value="Lactonase"/>
    <property type="match status" value="1"/>
</dbReference>
<evidence type="ECO:0000313" key="4">
    <source>
        <dbReference type="Proteomes" id="UP000241507"/>
    </source>
</evidence>
<reference evidence="4" key="1">
    <citation type="submission" date="2018-03" db="EMBL/GenBank/DDBJ databases">
        <title>Gramella fulva sp. nov., isolated from a dry surface of tidal flat.</title>
        <authorList>
            <person name="Hwang S.H."/>
            <person name="Hwang W.M."/>
            <person name="Kang K."/>
            <person name="Ahn T.-Y."/>
        </authorList>
    </citation>
    <scope>NUCLEOTIDE SEQUENCE [LARGE SCALE GENOMIC DNA]</scope>
    <source>
        <strain evidence="4">SH35</strain>
    </source>
</reference>
<evidence type="ECO:0000313" key="3">
    <source>
        <dbReference type="EMBL" id="AVR46213.1"/>
    </source>
</evidence>
<dbReference type="Gene3D" id="2.130.10.10">
    <property type="entry name" value="YVTN repeat-like/Quinoprotein amine dehydrogenase"/>
    <property type="match status" value="1"/>
</dbReference>
<dbReference type="GO" id="GO:0006006">
    <property type="term" value="P:glucose metabolic process"/>
    <property type="evidence" value="ECO:0007669"/>
    <property type="project" value="UniProtKB-KW"/>
</dbReference>